<dbReference type="InterPro" id="IPR036388">
    <property type="entry name" value="WH-like_DNA-bd_sf"/>
</dbReference>
<dbReference type="InterPro" id="IPR050397">
    <property type="entry name" value="Env_Response_Regulators"/>
</dbReference>
<dbReference type="SUPFAM" id="SSF46785">
    <property type="entry name" value="Winged helix' DNA-binding domain"/>
    <property type="match status" value="1"/>
</dbReference>
<evidence type="ECO:0000256" key="3">
    <source>
        <dbReference type="ARBA" id="ARBA00023159"/>
    </source>
</evidence>
<sequence length="230" mass="25969">MSTANGFSQRLTQLLNNPDYYQEFRAGDYVFHEADLATELYIIQSGKVEVGKTSPDGKELSLRLCSTGDVIGELNIGLESNFFLLHAKALEYTKAAVFTTSRLKTELQKDGKLAIDFINLMNNALRRDQTKFRDLVMFGKRGALYSTLIRLSNSYGLKQEQAIFINIALTNQELANFCGTTRESVSRLLNELKRKGILTICKGYITIHNLQYLKNAINCEECPVHLCTIH</sequence>
<dbReference type="CDD" id="cd00092">
    <property type="entry name" value="HTH_CRP"/>
    <property type="match status" value="1"/>
</dbReference>
<dbReference type="InterPro" id="IPR018335">
    <property type="entry name" value="Tscrpt_reg_HTH_Crp-type_CS"/>
</dbReference>
<keyword evidence="1" id="KW-0805">Transcription regulation</keyword>
<dbReference type="GO" id="GO:0005829">
    <property type="term" value="C:cytosol"/>
    <property type="evidence" value="ECO:0007669"/>
    <property type="project" value="TreeGrafter"/>
</dbReference>
<comment type="caution">
    <text evidence="7">The sequence shown here is derived from an EMBL/GenBank/DDBJ whole genome shotgun (WGS) entry which is preliminary data.</text>
</comment>
<evidence type="ECO:0000259" key="5">
    <source>
        <dbReference type="PROSITE" id="PS50042"/>
    </source>
</evidence>
<dbReference type="InterPro" id="IPR018490">
    <property type="entry name" value="cNMP-bd_dom_sf"/>
</dbReference>
<dbReference type="PANTHER" id="PTHR24567:SF74">
    <property type="entry name" value="HTH-TYPE TRANSCRIPTIONAL REGULATOR ARCR"/>
    <property type="match status" value="1"/>
</dbReference>
<dbReference type="PRINTS" id="PR00034">
    <property type="entry name" value="HTHCRP"/>
</dbReference>
<feature type="domain" description="Cyclic nucleotide-binding" evidence="5">
    <location>
        <begin position="24"/>
        <end position="76"/>
    </location>
</feature>
<dbReference type="InterPro" id="IPR014710">
    <property type="entry name" value="RmlC-like_jellyroll"/>
</dbReference>
<evidence type="ECO:0000256" key="2">
    <source>
        <dbReference type="ARBA" id="ARBA00023125"/>
    </source>
</evidence>
<dbReference type="CDD" id="cd00038">
    <property type="entry name" value="CAP_ED"/>
    <property type="match status" value="1"/>
</dbReference>
<dbReference type="EMBL" id="JAGSOT010000063">
    <property type="protein sequence ID" value="MBR7797634.1"/>
    <property type="molecule type" value="Genomic_DNA"/>
</dbReference>
<evidence type="ECO:0000256" key="4">
    <source>
        <dbReference type="ARBA" id="ARBA00023163"/>
    </source>
</evidence>
<keyword evidence="3" id="KW-0010">Activator</keyword>
<dbReference type="Pfam" id="PF13545">
    <property type="entry name" value="HTH_Crp_2"/>
    <property type="match status" value="1"/>
</dbReference>
<dbReference type="PROSITE" id="PS00042">
    <property type="entry name" value="HTH_CRP_1"/>
    <property type="match status" value="1"/>
</dbReference>
<gene>
    <name evidence="7" type="ORF">KCX74_16515</name>
</gene>
<proteinExistence type="predicted"/>
<keyword evidence="4" id="KW-0804">Transcription</keyword>
<dbReference type="InterPro" id="IPR036390">
    <property type="entry name" value="WH_DNA-bd_sf"/>
</dbReference>
<dbReference type="InterPro" id="IPR012318">
    <property type="entry name" value="HTH_CRP"/>
</dbReference>
<dbReference type="Proteomes" id="UP000675284">
    <property type="component" value="Unassembled WGS sequence"/>
</dbReference>
<feature type="domain" description="HTH crp-type" evidence="6">
    <location>
        <begin position="138"/>
        <end position="211"/>
    </location>
</feature>
<dbReference type="GO" id="GO:0003700">
    <property type="term" value="F:DNA-binding transcription factor activity"/>
    <property type="evidence" value="ECO:0007669"/>
    <property type="project" value="InterPro"/>
</dbReference>
<dbReference type="Gene3D" id="1.10.10.10">
    <property type="entry name" value="Winged helix-like DNA-binding domain superfamily/Winged helix DNA-binding domain"/>
    <property type="match status" value="1"/>
</dbReference>
<keyword evidence="2" id="KW-0238">DNA-binding</keyword>
<dbReference type="Pfam" id="PF00027">
    <property type="entry name" value="cNMP_binding"/>
    <property type="match status" value="1"/>
</dbReference>
<dbReference type="Gene3D" id="2.60.120.10">
    <property type="entry name" value="Jelly Rolls"/>
    <property type="match status" value="1"/>
</dbReference>
<keyword evidence="8" id="KW-1185">Reference proteome</keyword>
<dbReference type="AlphaFoldDB" id="A0A941DUQ9"/>
<dbReference type="InterPro" id="IPR000595">
    <property type="entry name" value="cNMP-bd_dom"/>
</dbReference>
<protein>
    <submittedName>
        <fullName evidence="7">Crp/Fnr family transcriptional regulator</fullName>
    </submittedName>
</protein>
<organism evidence="7 8">
    <name type="scientific">Virgibacillus salarius</name>
    <dbReference type="NCBI Taxonomy" id="447199"/>
    <lineage>
        <taxon>Bacteria</taxon>
        <taxon>Bacillati</taxon>
        <taxon>Bacillota</taxon>
        <taxon>Bacilli</taxon>
        <taxon>Bacillales</taxon>
        <taxon>Bacillaceae</taxon>
        <taxon>Virgibacillus</taxon>
    </lineage>
</organism>
<dbReference type="GO" id="GO:0003677">
    <property type="term" value="F:DNA binding"/>
    <property type="evidence" value="ECO:0007669"/>
    <property type="project" value="UniProtKB-KW"/>
</dbReference>
<dbReference type="SUPFAM" id="SSF51206">
    <property type="entry name" value="cAMP-binding domain-like"/>
    <property type="match status" value="1"/>
</dbReference>
<name>A0A941DUQ9_9BACI</name>
<dbReference type="SMART" id="SM00419">
    <property type="entry name" value="HTH_CRP"/>
    <property type="match status" value="1"/>
</dbReference>
<dbReference type="PANTHER" id="PTHR24567">
    <property type="entry name" value="CRP FAMILY TRANSCRIPTIONAL REGULATORY PROTEIN"/>
    <property type="match status" value="1"/>
</dbReference>
<accession>A0A941DUQ9</accession>
<evidence type="ECO:0000259" key="6">
    <source>
        <dbReference type="PROSITE" id="PS51063"/>
    </source>
</evidence>
<evidence type="ECO:0000256" key="1">
    <source>
        <dbReference type="ARBA" id="ARBA00023015"/>
    </source>
</evidence>
<reference evidence="7" key="1">
    <citation type="submission" date="2021-04" db="EMBL/GenBank/DDBJ databases">
        <title>Isolation and polyphasic classification of algal microorganism.</title>
        <authorList>
            <person name="Wang S."/>
        </authorList>
    </citation>
    <scope>NUCLEOTIDE SEQUENCE</scope>
    <source>
        <strain evidence="7">720a</strain>
    </source>
</reference>
<evidence type="ECO:0000313" key="7">
    <source>
        <dbReference type="EMBL" id="MBR7797634.1"/>
    </source>
</evidence>
<dbReference type="SMART" id="SM00100">
    <property type="entry name" value="cNMP"/>
    <property type="match status" value="1"/>
</dbReference>
<dbReference type="PROSITE" id="PS50042">
    <property type="entry name" value="CNMP_BINDING_3"/>
    <property type="match status" value="1"/>
</dbReference>
<dbReference type="PROSITE" id="PS51063">
    <property type="entry name" value="HTH_CRP_2"/>
    <property type="match status" value="1"/>
</dbReference>
<dbReference type="RefSeq" id="WP_026680636.1">
    <property type="nucleotide sequence ID" value="NZ_BAAACY010000169.1"/>
</dbReference>
<evidence type="ECO:0000313" key="8">
    <source>
        <dbReference type="Proteomes" id="UP000675284"/>
    </source>
</evidence>